<proteinExistence type="inferred from homology"/>
<protein>
    <submittedName>
        <fullName evidence="7">Conjugal transfer protein TraF</fullName>
    </submittedName>
</protein>
<sequence>MLGALAAAFAYGGYRVNFTPSYAYGLWRIEPLDREVRAGDRIFICPPADTAAELALERGYLPRGLCPSGTGPLIKTVVALPGQSVEIDGQVIIDGEPLPFSRVLSADAEGRAMPVYAGGQIGEGVLFLHSDFVGSYDSRYFGPIPAEGVLGLAREVLTFAP</sequence>
<dbReference type="GO" id="GO:0006465">
    <property type="term" value="P:signal peptide processing"/>
    <property type="evidence" value="ECO:0007669"/>
    <property type="project" value="InterPro"/>
</dbReference>
<evidence type="ECO:0000256" key="2">
    <source>
        <dbReference type="ARBA" id="ARBA00005849"/>
    </source>
</evidence>
<evidence type="ECO:0000256" key="1">
    <source>
        <dbReference type="ARBA" id="ARBA00004418"/>
    </source>
</evidence>
<dbReference type="EMBL" id="BMKB01000011">
    <property type="protein sequence ID" value="GGA64062.1"/>
    <property type="molecule type" value="Genomic_DNA"/>
</dbReference>
<evidence type="ECO:0000313" key="8">
    <source>
        <dbReference type="Proteomes" id="UP000596977"/>
    </source>
</evidence>
<comment type="subcellular location">
    <subcellularLocation>
        <location evidence="1">Periplasm</location>
    </subcellularLocation>
</comment>
<feature type="domain" description="Peptidase S26" evidence="6">
    <location>
        <begin position="5"/>
        <end position="156"/>
    </location>
</feature>
<dbReference type="Proteomes" id="UP000596977">
    <property type="component" value="Unassembled WGS sequence"/>
</dbReference>
<evidence type="ECO:0000256" key="3">
    <source>
        <dbReference type="ARBA" id="ARBA00022729"/>
    </source>
</evidence>
<accession>A0A916RR83</accession>
<evidence type="ECO:0000256" key="4">
    <source>
        <dbReference type="ARBA" id="ARBA00022764"/>
    </source>
</evidence>
<dbReference type="InterPro" id="IPR014139">
    <property type="entry name" value="Peptidase_S26C_TraF"/>
</dbReference>
<dbReference type="Pfam" id="PF10502">
    <property type="entry name" value="Peptidase_S26"/>
    <property type="match status" value="1"/>
</dbReference>
<comment type="similarity">
    <text evidence="2">Belongs to the peptidase S26C family.</text>
</comment>
<reference evidence="7 8" key="1">
    <citation type="journal article" date="2014" name="Int. J. Syst. Evol. Microbiol.">
        <title>Complete genome sequence of Corynebacterium casei LMG S-19264T (=DSM 44701T), isolated from a smear-ripened cheese.</title>
        <authorList>
            <consortium name="US DOE Joint Genome Institute (JGI-PGF)"/>
            <person name="Walter F."/>
            <person name="Albersmeier A."/>
            <person name="Kalinowski J."/>
            <person name="Ruckert C."/>
        </authorList>
    </citation>
    <scope>NUCLEOTIDE SEQUENCE [LARGE SCALE GENOMIC DNA]</scope>
    <source>
        <strain evidence="7 8">CGMCC 1.15896</strain>
    </source>
</reference>
<dbReference type="SUPFAM" id="SSF51306">
    <property type="entry name" value="LexA/Signal peptidase"/>
    <property type="match status" value="1"/>
</dbReference>
<dbReference type="InterPro" id="IPR019533">
    <property type="entry name" value="Peptidase_S26"/>
</dbReference>
<organism evidence="7 8">
    <name type="scientific">Pelagibacterium lentulum</name>
    <dbReference type="NCBI Taxonomy" id="2029865"/>
    <lineage>
        <taxon>Bacteria</taxon>
        <taxon>Pseudomonadati</taxon>
        <taxon>Pseudomonadota</taxon>
        <taxon>Alphaproteobacteria</taxon>
        <taxon>Hyphomicrobiales</taxon>
        <taxon>Devosiaceae</taxon>
        <taxon>Pelagibacterium</taxon>
    </lineage>
</organism>
<dbReference type="AlphaFoldDB" id="A0A916RR83"/>
<dbReference type="InterPro" id="IPR036286">
    <property type="entry name" value="LexA/Signal_pep-like_sf"/>
</dbReference>
<dbReference type="NCBIfam" id="NF010412">
    <property type="entry name" value="PRK13838.1"/>
    <property type="match status" value="1"/>
</dbReference>
<evidence type="ECO:0000259" key="6">
    <source>
        <dbReference type="Pfam" id="PF10502"/>
    </source>
</evidence>
<keyword evidence="3" id="KW-0732">Signal</keyword>
<keyword evidence="5" id="KW-0184">Conjugation</keyword>
<keyword evidence="4" id="KW-0574">Periplasm</keyword>
<comment type="caution">
    <text evidence="7">The sequence shown here is derived from an EMBL/GenBank/DDBJ whole genome shotgun (WGS) entry which is preliminary data.</text>
</comment>
<keyword evidence="8" id="KW-1185">Reference proteome</keyword>
<dbReference type="GO" id="GO:0004252">
    <property type="term" value="F:serine-type endopeptidase activity"/>
    <property type="evidence" value="ECO:0007669"/>
    <property type="project" value="InterPro"/>
</dbReference>
<dbReference type="GO" id="GO:0042597">
    <property type="term" value="C:periplasmic space"/>
    <property type="evidence" value="ECO:0007669"/>
    <property type="project" value="UniProtKB-SubCell"/>
</dbReference>
<evidence type="ECO:0000256" key="5">
    <source>
        <dbReference type="ARBA" id="ARBA00022971"/>
    </source>
</evidence>
<gene>
    <name evidence="7" type="primary">traF</name>
    <name evidence="7" type="ORF">GCM10011499_38090</name>
</gene>
<dbReference type="Gene3D" id="2.10.109.10">
    <property type="entry name" value="Umud Fragment, subunit A"/>
    <property type="match status" value="1"/>
</dbReference>
<name>A0A916RR83_9HYPH</name>
<evidence type="ECO:0000313" key="7">
    <source>
        <dbReference type="EMBL" id="GGA64062.1"/>
    </source>
</evidence>
<dbReference type="NCBIfam" id="TIGR02771">
    <property type="entry name" value="TraF_Ti"/>
    <property type="match status" value="1"/>
</dbReference>